<reference evidence="5" key="1">
    <citation type="journal article" date="2016" name="Nat. Genet.">
        <title>A high-quality carrot genome assembly provides new insights into carotenoid accumulation and asterid genome evolution.</title>
        <authorList>
            <person name="Iorizzo M."/>
            <person name="Ellison S."/>
            <person name="Senalik D."/>
            <person name="Zeng P."/>
            <person name="Satapoomin P."/>
            <person name="Huang J."/>
            <person name="Bowman M."/>
            <person name="Iovene M."/>
            <person name="Sanseverino W."/>
            <person name="Cavagnaro P."/>
            <person name="Yildiz M."/>
            <person name="Macko-Podgorni A."/>
            <person name="Moranska E."/>
            <person name="Grzebelus E."/>
            <person name="Grzebelus D."/>
            <person name="Ashrafi H."/>
            <person name="Zheng Z."/>
            <person name="Cheng S."/>
            <person name="Spooner D."/>
            <person name="Van Deynze A."/>
            <person name="Simon P."/>
        </authorList>
    </citation>
    <scope>NUCLEOTIDE SEQUENCE</scope>
    <source>
        <tissue evidence="5">Leaf</tissue>
    </source>
</reference>
<dbReference type="InterPro" id="IPR001789">
    <property type="entry name" value="Sig_transdc_resp-reg_receiver"/>
</dbReference>
<evidence type="ECO:0000256" key="2">
    <source>
        <dbReference type="ARBA" id="ARBA00023015"/>
    </source>
</evidence>
<dbReference type="PANTHER" id="PTHR43874">
    <property type="entry name" value="TWO-COMPONENT RESPONSE REGULATOR"/>
    <property type="match status" value="1"/>
</dbReference>
<gene>
    <name evidence="5" type="ORF">DCAR_0206745</name>
</gene>
<name>A0A166DEB5_DAUCS</name>
<dbReference type="Pfam" id="PF00072">
    <property type="entry name" value="Response_reg"/>
    <property type="match status" value="1"/>
</dbReference>
<dbReference type="EMBL" id="CP093344">
    <property type="protein sequence ID" value="WOG87517.1"/>
    <property type="molecule type" value="Genomic_DNA"/>
</dbReference>
<dbReference type="InterPro" id="IPR011006">
    <property type="entry name" value="CheY-like_superfamily"/>
</dbReference>
<keyword evidence="2" id="KW-0805">Transcription regulation</keyword>
<dbReference type="AlphaFoldDB" id="A0A166DEB5"/>
<reference evidence="5" key="2">
    <citation type="submission" date="2022-03" db="EMBL/GenBank/DDBJ databases">
        <title>Draft title - Genomic analysis of global carrot germplasm unveils the trajectory of domestication and the origin of high carotenoid orange carrot.</title>
        <authorList>
            <person name="Iorizzo M."/>
            <person name="Ellison S."/>
            <person name="Senalik D."/>
            <person name="Macko-Podgorni A."/>
            <person name="Grzebelus D."/>
            <person name="Bostan H."/>
            <person name="Rolling W."/>
            <person name="Curaba J."/>
            <person name="Simon P."/>
        </authorList>
    </citation>
    <scope>NUCLEOTIDE SEQUENCE</scope>
    <source>
        <tissue evidence="5">Leaf</tissue>
    </source>
</reference>
<dbReference type="SUPFAM" id="SSF52172">
    <property type="entry name" value="CheY-like"/>
    <property type="match status" value="1"/>
</dbReference>
<evidence type="ECO:0000256" key="3">
    <source>
        <dbReference type="ARBA" id="ARBA00023163"/>
    </source>
</evidence>
<evidence type="ECO:0000313" key="6">
    <source>
        <dbReference type="Proteomes" id="UP000077755"/>
    </source>
</evidence>
<keyword evidence="6" id="KW-1185">Reference proteome</keyword>
<dbReference type="GO" id="GO:0000160">
    <property type="term" value="P:phosphorelay signal transduction system"/>
    <property type="evidence" value="ECO:0007669"/>
    <property type="project" value="UniProtKB-KW"/>
</dbReference>
<evidence type="ECO:0000256" key="4">
    <source>
        <dbReference type="PROSITE-ProRule" id="PRU00169"/>
    </source>
</evidence>
<accession>A0A166DEB5</accession>
<dbReference type="Gramene" id="KZN05159">
    <property type="protein sequence ID" value="KZN05159"/>
    <property type="gene ID" value="DCAR_005996"/>
</dbReference>
<dbReference type="Gene3D" id="3.40.50.2300">
    <property type="match status" value="1"/>
</dbReference>
<dbReference type="SMART" id="SM00448">
    <property type="entry name" value="REC"/>
    <property type="match status" value="1"/>
</dbReference>
<dbReference type="PANTHER" id="PTHR43874:SF19">
    <property type="entry name" value="RESPONSE REGULATOR 23-RELATED"/>
    <property type="match status" value="1"/>
</dbReference>
<evidence type="ECO:0000256" key="1">
    <source>
        <dbReference type="ARBA" id="ARBA00023012"/>
    </source>
</evidence>
<keyword evidence="1" id="KW-0902">Two-component regulatory system</keyword>
<dbReference type="PROSITE" id="PS50110">
    <property type="entry name" value="RESPONSE_REGULATORY"/>
    <property type="match status" value="1"/>
</dbReference>
<dbReference type="GO" id="GO:0009736">
    <property type="term" value="P:cytokinin-activated signaling pathway"/>
    <property type="evidence" value="ECO:0007669"/>
    <property type="project" value="InterPro"/>
</dbReference>
<comment type="caution">
    <text evidence="4">Lacks conserved residue(s) required for the propagation of feature annotation.</text>
</comment>
<dbReference type="Proteomes" id="UP000077755">
    <property type="component" value="Chromosome 2"/>
</dbReference>
<dbReference type="InterPro" id="IPR045279">
    <property type="entry name" value="ARR-like"/>
</dbReference>
<keyword evidence="3" id="KW-0804">Transcription</keyword>
<evidence type="ECO:0000313" key="5">
    <source>
        <dbReference type="EMBL" id="WOG87517.1"/>
    </source>
</evidence>
<proteinExistence type="predicted"/>
<organism evidence="5 6">
    <name type="scientific">Daucus carota subsp. sativus</name>
    <name type="common">Carrot</name>
    <dbReference type="NCBI Taxonomy" id="79200"/>
    <lineage>
        <taxon>Eukaryota</taxon>
        <taxon>Viridiplantae</taxon>
        <taxon>Streptophyta</taxon>
        <taxon>Embryophyta</taxon>
        <taxon>Tracheophyta</taxon>
        <taxon>Spermatophyta</taxon>
        <taxon>Magnoliopsida</taxon>
        <taxon>eudicotyledons</taxon>
        <taxon>Gunneridae</taxon>
        <taxon>Pentapetalae</taxon>
        <taxon>asterids</taxon>
        <taxon>campanulids</taxon>
        <taxon>Apiales</taxon>
        <taxon>Apiaceae</taxon>
        <taxon>Apioideae</taxon>
        <taxon>Scandiceae</taxon>
        <taxon>Daucinae</taxon>
        <taxon>Daucus</taxon>
        <taxon>Daucus sect. Daucus</taxon>
    </lineage>
</organism>
<protein>
    <submittedName>
        <fullName evidence="5">Uncharacterized protein</fullName>
    </submittedName>
</protein>
<sequence length="148" mass="17313">MYRFLVVDDDEKCRTEICDFLRGWQYYATAAKDATEALSMLKAEYFHLVIAELKLPDIDGLQLMRQIYSQFKLPVILMSADVNRNIVINARGEGAMWFILKPVIAEDFRYMWQYVLRWQNEIREEKGKGKADPDPDEDIGTSSSHRLI</sequence>